<dbReference type="AlphaFoldDB" id="Q5JKU9"/>
<evidence type="ECO:0000256" key="1">
    <source>
        <dbReference type="SAM" id="MobiDB-lite"/>
    </source>
</evidence>
<feature type="region of interest" description="Disordered" evidence="1">
    <location>
        <begin position="1"/>
        <end position="24"/>
    </location>
</feature>
<feature type="region of interest" description="Disordered" evidence="1">
    <location>
        <begin position="158"/>
        <end position="177"/>
    </location>
</feature>
<gene>
    <name evidence="2" type="ORF">P0638D12.42</name>
</gene>
<proteinExistence type="predicted"/>
<accession>Q5JKU9</accession>
<protein>
    <submittedName>
        <fullName evidence="2">Uncharacterized protein</fullName>
    </submittedName>
</protein>
<feature type="region of interest" description="Disordered" evidence="1">
    <location>
        <begin position="185"/>
        <end position="213"/>
    </location>
</feature>
<feature type="compositionally biased region" description="Basic and acidic residues" evidence="1">
    <location>
        <begin position="13"/>
        <end position="24"/>
    </location>
</feature>
<feature type="compositionally biased region" description="Polar residues" evidence="1">
    <location>
        <begin position="1"/>
        <end position="12"/>
    </location>
</feature>
<dbReference type="EMBL" id="AP002972">
    <property type="protein sequence ID" value="BAD86957.1"/>
    <property type="molecule type" value="Genomic_DNA"/>
</dbReference>
<organism evidence="2">
    <name type="scientific">Oryza sativa subsp. japonica</name>
    <name type="common">Rice</name>
    <dbReference type="NCBI Taxonomy" id="39947"/>
    <lineage>
        <taxon>Eukaryota</taxon>
        <taxon>Viridiplantae</taxon>
        <taxon>Streptophyta</taxon>
        <taxon>Embryophyta</taxon>
        <taxon>Tracheophyta</taxon>
        <taxon>Spermatophyta</taxon>
        <taxon>Magnoliopsida</taxon>
        <taxon>Liliopsida</taxon>
        <taxon>Poales</taxon>
        <taxon>Poaceae</taxon>
        <taxon>BOP clade</taxon>
        <taxon>Oryzoideae</taxon>
        <taxon>Oryzeae</taxon>
        <taxon>Oryzinae</taxon>
        <taxon>Oryza</taxon>
        <taxon>Oryza sativa</taxon>
    </lineage>
</organism>
<evidence type="ECO:0000313" key="2">
    <source>
        <dbReference type="EMBL" id="BAD86957.1"/>
    </source>
</evidence>
<reference evidence="2" key="1">
    <citation type="journal article" date="2002" name="Nature">
        <title>The genome sequence and structure of rice chromosome 1.</title>
        <authorList>
            <person name="Sasaki T."/>
            <person name="Matsumoto T."/>
            <person name="Yamamoto K."/>
            <person name="Sakata K."/>
            <person name="Baba T."/>
            <person name="Katayose Y."/>
            <person name="Wu J."/>
            <person name="Niimura Y."/>
            <person name="Cheng Z."/>
            <person name="Nagamura Y."/>
            <person name="Antonio B.A."/>
            <person name="Kanamori H."/>
            <person name="Hosokawa S."/>
            <person name="Masukawa M."/>
            <person name="Arikawa K."/>
            <person name="Chiden Y."/>
            <person name="Hayashi M."/>
            <person name="Okamoto M."/>
            <person name="Ando T."/>
            <person name="Aoki H."/>
            <person name="Arita K."/>
            <person name="Hamada M."/>
            <person name="Harada C."/>
            <person name="Hijishita S."/>
            <person name="Honda M."/>
            <person name="Ichikawa Y."/>
            <person name="Idonuma A."/>
            <person name="Iijima M."/>
            <person name="Ikeda M."/>
            <person name="Ikeno M."/>
            <person name="Itoh S."/>
            <person name="Itoh T."/>
            <person name="Itoh Y."/>
            <person name="Itoh Y."/>
            <person name="Iwabuchi A."/>
            <person name="Kamiya K."/>
            <person name="Karasawa W."/>
            <person name="Katagiri S."/>
            <person name="Kikuta A."/>
            <person name="Kobayashi N."/>
            <person name="Kono I."/>
            <person name="Machita K."/>
            <person name="Maehara T."/>
            <person name="Mizuno H."/>
            <person name="Mizubayashi T."/>
            <person name="Mukai Y."/>
            <person name="Nagasaki H."/>
            <person name="Nakashima M."/>
            <person name="Nakama Y."/>
            <person name="Nakamichi Y."/>
            <person name="Nakamura M."/>
            <person name="Namiki N."/>
            <person name="Negishi M."/>
            <person name="Ohta I."/>
            <person name="Ono N."/>
            <person name="Saji S."/>
            <person name="Sakai K."/>
            <person name="Shibata M."/>
            <person name="Shimokawa T."/>
            <person name="Shomura A."/>
            <person name="Song J."/>
            <person name="Takazaki Y."/>
            <person name="Terasawa K."/>
            <person name="Tsuji K."/>
            <person name="Waki K."/>
            <person name="Yamagata H."/>
            <person name="Yamane H."/>
            <person name="Yoshiki S."/>
            <person name="Yoshihara R."/>
            <person name="Yukawa K."/>
            <person name="Zhong H."/>
            <person name="Iwama H."/>
            <person name="Endo T."/>
            <person name="Ito H."/>
            <person name="Hahn J.H."/>
            <person name="Kim H.I."/>
            <person name="Eun M.Y."/>
            <person name="Yano M."/>
            <person name="Jiang J."/>
            <person name="Gojobori T."/>
        </authorList>
    </citation>
    <scope>NUCLEOTIDE SEQUENCE</scope>
</reference>
<name>Q5JKU9_ORYSJ</name>
<dbReference type="Proteomes" id="UP000817658">
    <property type="component" value="Chromosome 1"/>
</dbReference>
<sequence>MEEESTSSLSTRNGEEKKEQKRGVEQITLMNESIVYSFTSLSVSDLGPYQKHISRSHPPDRQHNHSGLGTTTLHALPCVLYFTLVAASRDPHALPLAVSHAAAVTGRLIRTKRFTGSDRFNLISNAKIQFYPSTSISFGRYHLQTEWYLETLWSMEKPNREEEEEEDRSRRKGLATTARVPSKVRRTVFTEASSNRTNGAPIDQAQARPEDKPVLDVAEARSYKRHPRLAMLGATAPWFIARKVLSRSTRGQSRLQLSIVVKGKDMAPRLLITKTGLDGSREGPRQRTSAAGSPGVLAEVQVLSGNATSYQLIRSWVKFLRENELLIGATRL</sequence>